<keyword evidence="2" id="KW-1185">Reference proteome</keyword>
<feature type="non-terminal residue" evidence="1">
    <location>
        <position position="1"/>
    </location>
</feature>
<name>A0A9N9DKH4_9GLOM</name>
<organism evidence="1 2">
    <name type="scientific">Paraglomus occultum</name>
    <dbReference type="NCBI Taxonomy" id="144539"/>
    <lineage>
        <taxon>Eukaryota</taxon>
        <taxon>Fungi</taxon>
        <taxon>Fungi incertae sedis</taxon>
        <taxon>Mucoromycota</taxon>
        <taxon>Glomeromycotina</taxon>
        <taxon>Glomeromycetes</taxon>
        <taxon>Paraglomerales</taxon>
        <taxon>Paraglomeraceae</taxon>
        <taxon>Paraglomus</taxon>
    </lineage>
</organism>
<sequence length="63" mass="7464">DNTLSDFTNIHPHKSQWSLDYRECMVNEFLEWRRREFIALTSVGFPTRSQTTGLDLFQKVGDE</sequence>
<accession>A0A9N9DKH4</accession>
<dbReference type="EMBL" id="CAJVPJ010003314">
    <property type="protein sequence ID" value="CAG8638334.1"/>
    <property type="molecule type" value="Genomic_DNA"/>
</dbReference>
<dbReference type="Proteomes" id="UP000789572">
    <property type="component" value="Unassembled WGS sequence"/>
</dbReference>
<reference evidence="1" key="1">
    <citation type="submission" date="2021-06" db="EMBL/GenBank/DDBJ databases">
        <authorList>
            <person name="Kallberg Y."/>
            <person name="Tangrot J."/>
            <person name="Rosling A."/>
        </authorList>
    </citation>
    <scope>NUCLEOTIDE SEQUENCE</scope>
    <source>
        <strain evidence="1">IA702</strain>
    </source>
</reference>
<comment type="caution">
    <text evidence="1">The sequence shown here is derived from an EMBL/GenBank/DDBJ whole genome shotgun (WGS) entry which is preliminary data.</text>
</comment>
<evidence type="ECO:0000313" key="1">
    <source>
        <dbReference type="EMBL" id="CAG8638334.1"/>
    </source>
</evidence>
<gene>
    <name evidence="1" type="ORF">POCULU_LOCUS9278</name>
</gene>
<proteinExistence type="predicted"/>
<dbReference type="AlphaFoldDB" id="A0A9N9DKH4"/>
<protein>
    <submittedName>
        <fullName evidence="1">3416_t:CDS:1</fullName>
    </submittedName>
</protein>
<evidence type="ECO:0000313" key="2">
    <source>
        <dbReference type="Proteomes" id="UP000789572"/>
    </source>
</evidence>